<feature type="domain" description="Major facilitator superfamily (MFS) profile" evidence="7">
    <location>
        <begin position="14"/>
        <end position="395"/>
    </location>
</feature>
<feature type="transmembrane region" description="Helical" evidence="6">
    <location>
        <begin position="370"/>
        <end position="391"/>
    </location>
</feature>
<feature type="transmembrane region" description="Helical" evidence="6">
    <location>
        <begin position="105"/>
        <end position="126"/>
    </location>
</feature>
<evidence type="ECO:0000256" key="2">
    <source>
        <dbReference type="ARBA" id="ARBA00022475"/>
    </source>
</evidence>
<feature type="transmembrane region" description="Helical" evidence="6">
    <location>
        <begin position="305"/>
        <end position="322"/>
    </location>
</feature>
<evidence type="ECO:0000256" key="6">
    <source>
        <dbReference type="SAM" id="Phobius"/>
    </source>
</evidence>
<evidence type="ECO:0000313" key="9">
    <source>
        <dbReference type="Proteomes" id="UP000282515"/>
    </source>
</evidence>
<evidence type="ECO:0000256" key="3">
    <source>
        <dbReference type="ARBA" id="ARBA00022692"/>
    </source>
</evidence>
<keyword evidence="3 6" id="KW-0812">Transmembrane</keyword>
<evidence type="ECO:0000259" key="7">
    <source>
        <dbReference type="PROSITE" id="PS50850"/>
    </source>
</evidence>
<dbReference type="Pfam" id="PF07690">
    <property type="entry name" value="MFS_1"/>
    <property type="match status" value="1"/>
</dbReference>
<keyword evidence="2" id="KW-1003">Cell membrane</keyword>
<feature type="transmembrane region" description="Helical" evidence="6">
    <location>
        <begin position="12"/>
        <end position="36"/>
    </location>
</feature>
<name>A0A3L8PJT7_9ACTN</name>
<feature type="transmembrane region" description="Helical" evidence="6">
    <location>
        <begin position="48"/>
        <end position="73"/>
    </location>
</feature>
<gene>
    <name evidence="8" type="ORF">D9V41_14450</name>
</gene>
<dbReference type="OrthoDB" id="9814237at2"/>
<proteinExistence type="predicted"/>
<feature type="transmembrane region" description="Helical" evidence="6">
    <location>
        <begin position="342"/>
        <end position="364"/>
    </location>
</feature>
<evidence type="ECO:0000313" key="8">
    <source>
        <dbReference type="EMBL" id="RLV54848.1"/>
    </source>
</evidence>
<dbReference type="RefSeq" id="WP_121795344.1">
    <property type="nucleotide sequence ID" value="NZ_RDBF01000013.1"/>
</dbReference>
<protein>
    <submittedName>
        <fullName evidence="8">MFS transporter</fullName>
    </submittedName>
</protein>
<dbReference type="GO" id="GO:0005886">
    <property type="term" value="C:plasma membrane"/>
    <property type="evidence" value="ECO:0007669"/>
    <property type="project" value="UniProtKB-SubCell"/>
</dbReference>
<dbReference type="InterPro" id="IPR020846">
    <property type="entry name" value="MFS_dom"/>
</dbReference>
<comment type="subcellular location">
    <subcellularLocation>
        <location evidence="1">Cell membrane</location>
        <topology evidence="1">Multi-pass membrane protein</topology>
    </subcellularLocation>
</comment>
<dbReference type="PANTHER" id="PTHR43124">
    <property type="entry name" value="PURINE EFFLUX PUMP PBUE"/>
    <property type="match status" value="1"/>
</dbReference>
<keyword evidence="9" id="KW-1185">Reference proteome</keyword>
<evidence type="ECO:0000256" key="1">
    <source>
        <dbReference type="ARBA" id="ARBA00004651"/>
    </source>
</evidence>
<dbReference type="EMBL" id="RDBF01000013">
    <property type="protein sequence ID" value="RLV54848.1"/>
    <property type="molecule type" value="Genomic_DNA"/>
</dbReference>
<dbReference type="InterPro" id="IPR011701">
    <property type="entry name" value="MFS"/>
</dbReference>
<evidence type="ECO:0000256" key="5">
    <source>
        <dbReference type="ARBA" id="ARBA00023136"/>
    </source>
</evidence>
<dbReference type="SUPFAM" id="SSF103473">
    <property type="entry name" value="MFS general substrate transporter"/>
    <property type="match status" value="1"/>
</dbReference>
<accession>A0A3L8PJT7</accession>
<organism evidence="8 9">
    <name type="scientific">Aeromicrobium phragmitis</name>
    <dbReference type="NCBI Taxonomy" id="2478914"/>
    <lineage>
        <taxon>Bacteria</taxon>
        <taxon>Bacillati</taxon>
        <taxon>Actinomycetota</taxon>
        <taxon>Actinomycetes</taxon>
        <taxon>Propionibacteriales</taxon>
        <taxon>Nocardioidaceae</taxon>
        <taxon>Aeromicrobium</taxon>
    </lineage>
</organism>
<reference evidence="8 9" key="1">
    <citation type="submission" date="2018-10" db="EMBL/GenBank/DDBJ databases">
        <title>Aeromicrobium sp. 9W16Y-2 whole genome shotgun sequence.</title>
        <authorList>
            <person name="Li F."/>
        </authorList>
    </citation>
    <scope>NUCLEOTIDE SEQUENCE [LARGE SCALE GENOMIC DNA]</scope>
    <source>
        <strain evidence="8 9">9W16Y-2</strain>
    </source>
</reference>
<dbReference type="Gene3D" id="1.20.1250.20">
    <property type="entry name" value="MFS general substrate transporter like domains"/>
    <property type="match status" value="1"/>
</dbReference>
<feature type="transmembrane region" description="Helical" evidence="6">
    <location>
        <begin position="138"/>
        <end position="164"/>
    </location>
</feature>
<feature type="transmembrane region" description="Helical" evidence="6">
    <location>
        <begin position="210"/>
        <end position="232"/>
    </location>
</feature>
<keyword evidence="5 6" id="KW-0472">Membrane</keyword>
<dbReference type="PROSITE" id="PS50850">
    <property type="entry name" value="MFS"/>
    <property type="match status" value="1"/>
</dbReference>
<comment type="caution">
    <text evidence="8">The sequence shown here is derived from an EMBL/GenBank/DDBJ whole genome shotgun (WGS) entry which is preliminary data.</text>
</comment>
<feature type="transmembrane region" description="Helical" evidence="6">
    <location>
        <begin position="277"/>
        <end position="299"/>
    </location>
</feature>
<dbReference type="AlphaFoldDB" id="A0A3L8PJT7"/>
<dbReference type="Proteomes" id="UP000282515">
    <property type="component" value="Unassembled WGS sequence"/>
</dbReference>
<feature type="transmembrane region" description="Helical" evidence="6">
    <location>
        <begin position="244"/>
        <end position="265"/>
    </location>
</feature>
<dbReference type="GO" id="GO:0022857">
    <property type="term" value="F:transmembrane transporter activity"/>
    <property type="evidence" value="ECO:0007669"/>
    <property type="project" value="InterPro"/>
</dbReference>
<feature type="transmembrane region" description="Helical" evidence="6">
    <location>
        <begin position="80"/>
        <end position="99"/>
    </location>
</feature>
<keyword evidence="4 6" id="KW-1133">Transmembrane helix</keyword>
<dbReference type="InterPro" id="IPR050189">
    <property type="entry name" value="MFS_Efflux_Transporters"/>
</dbReference>
<dbReference type="PANTHER" id="PTHR43124:SF10">
    <property type="entry name" value="PURINE EFFLUX PUMP PBUE"/>
    <property type="match status" value="1"/>
</dbReference>
<dbReference type="InterPro" id="IPR036259">
    <property type="entry name" value="MFS_trans_sf"/>
</dbReference>
<feature type="transmembrane region" description="Helical" evidence="6">
    <location>
        <begin position="170"/>
        <end position="189"/>
    </location>
</feature>
<dbReference type="CDD" id="cd17324">
    <property type="entry name" value="MFS_NepI_like"/>
    <property type="match status" value="1"/>
</dbReference>
<evidence type="ECO:0000256" key="4">
    <source>
        <dbReference type="ARBA" id="ARBA00022989"/>
    </source>
</evidence>
<sequence>MRTLTSERRSTASWLPCLALITFAIGTDDFIIAGLLPEIARDQGVSEAAAGQLVTAFSVSYALAAPPLAVAMAQFPRKPVVLFGLTAFAMINVVTAFAPNYGTMMALRIAAALAAASITPAVFALAAQLASPARVGRAIGVVAAGLTVSLFVGVPLGSLLGTAFGWRSTFLAVALFTAIVLAASAHYLPAAPGAPEIGLRAQLRILSRPAVLTTVIGTVMGASGGLLVYTYIGPITRAMSGYDGPILAFFIAVVGVAGAAGTLVGGRLTDRWGADRALLATFGGMAISLVSLAALGAVVPSGVPVWLLAGALALYGFAGWGFNPPMNARMLALAGDGGTEALALNTSGLYVGIAVGGAVGGAAVAAAGGVGAAVTAAGMAAVTFAAIAGFVRRYPSAPTA</sequence>